<protein>
    <submittedName>
        <fullName evidence="2">Uncharacterized protein</fullName>
    </submittedName>
</protein>
<dbReference type="Proteomes" id="UP001430149">
    <property type="component" value="Unassembled WGS sequence"/>
</dbReference>
<name>A0ABS2K5Y2_9GAMM</name>
<evidence type="ECO:0000313" key="2">
    <source>
        <dbReference type="EMBL" id="MBM7126607.1"/>
    </source>
</evidence>
<proteinExistence type="predicted"/>
<gene>
    <name evidence="2" type="ORF">ISP19_14595</name>
</gene>
<sequence length="341" mass="35744">MRLIDNYAPFISNTATHLGDDPDSAVSTGRSTAQPLPVQPIAASDVPWATNRSGFSTKPPRMPLPHPPSARQAETHETPTRAEMRNTAFLKLNNASVNLHTGITQLQIASRSFSSQKYLDGLHATIGGLGKVINAGGETLSGAADLTKLQGNTSLGLLLEHGANYLNSAGTPLKAFGAVLKDLDTAVQAFSDPTQTPKEKDLAFKRALSTIIRETGDTVTTVNETAGGASKFVAALGTTLATTGNIGSGITMIRRNASDITTALHEQDVGHAAVAGTGTLAGASFLGGGLAQAIGKALQLAGYAELGERVYSRGEYIANYGEKFEAFQELLEPMRDDARKI</sequence>
<keyword evidence="3" id="KW-1185">Reference proteome</keyword>
<evidence type="ECO:0000256" key="1">
    <source>
        <dbReference type="SAM" id="MobiDB-lite"/>
    </source>
</evidence>
<dbReference type="RefSeq" id="WP_204683142.1">
    <property type="nucleotide sequence ID" value="NZ_BSNR01000004.1"/>
</dbReference>
<dbReference type="EMBL" id="JADIKE010000037">
    <property type="protein sequence ID" value="MBM7126607.1"/>
    <property type="molecule type" value="Genomic_DNA"/>
</dbReference>
<evidence type="ECO:0000313" key="3">
    <source>
        <dbReference type="Proteomes" id="UP001430149"/>
    </source>
</evidence>
<feature type="region of interest" description="Disordered" evidence="1">
    <location>
        <begin position="13"/>
        <end position="32"/>
    </location>
</feature>
<accession>A0ABS2K5Y2</accession>
<reference evidence="2" key="1">
    <citation type="submission" date="2020-10" db="EMBL/GenBank/DDBJ databases">
        <title>Phylogeny of dyella-like bacteria.</title>
        <authorList>
            <person name="Fu J."/>
        </authorList>
    </citation>
    <scope>NUCLEOTIDE SEQUENCE</scope>
    <source>
        <strain evidence="2">DHOC52</strain>
    </source>
</reference>
<organism evidence="2 3">
    <name type="scientific">Dyella flava</name>
    <dbReference type="NCBI Taxonomy" id="1920170"/>
    <lineage>
        <taxon>Bacteria</taxon>
        <taxon>Pseudomonadati</taxon>
        <taxon>Pseudomonadota</taxon>
        <taxon>Gammaproteobacteria</taxon>
        <taxon>Lysobacterales</taxon>
        <taxon>Rhodanobacteraceae</taxon>
        <taxon>Dyella</taxon>
    </lineage>
</organism>
<feature type="region of interest" description="Disordered" evidence="1">
    <location>
        <begin position="48"/>
        <end position="79"/>
    </location>
</feature>
<comment type="caution">
    <text evidence="2">The sequence shown here is derived from an EMBL/GenBank/DDBJ whole genome shotgun (WGS) entry which is preliminary data.</text>
</comment>